<evidence type="ECO:0000313" key="4">
    <source>
        <dbReference type="EMBL" id="BDZ44443.1"/>
    </source>
</evidence>
<reference evidence="5" key="1">
    <citation type="journal article" date="2019" name="Int. J. Syst. Evol. Microbiol.">
        <title>The Global Catalogue of Microorganisms (GCM) 10K type strain sequencing project: providing services to taxonomists for standard genome sequencing and annotation.</title>
        <authorList>
            <consortium name="The Broad Institute Genomics Platform"/>
            <consortium name="The Broad Institute Genome Sequencing Center for Infectious Disease"/>
            <person name="Wu L."/>
            <person name="Ma J."/>
        </authorList>
    </citation>
    <scope>NUCLEOTIDE SEQUENCE [LARGE SCALE GENOMIC DNA]</scope>
    <source>
        <strain evidence="5">NBRC 108725</strain>
    </source>
</reference>
<dbReference type="InterPro" id="IPR002347">
    <property type="entry name" value="SDR_fam"/>
</dbReference>
<dbReference type="Pfam" id="PF13561">
    <property type="entry name" value="adh_short_C2"/>
    <property type="match status" value="1"/>
</dbReference>
<dbReference type="PANTHER" id="PTHR42760:SF133">
    <property type="entry name" value="3-OXOACYL-[ACYL-CARRIER-PROTEIN] REDUCTASE"/>
    <property type="match status" value="1"/>
</dbReference>
<proteinExistence type="inferred from homology"/>
<evidence type="ECO:0000256" key="1">
    <source>
        <dbReference type="ARBA" id="ARBA00006484"/>
    </source>
</evidence>
<dbReference type="SUPFAM" id="SSF51735">
    <property type="entry name" value="NAD(P)-binding Rossmann-fold domains"/>
    <property type="match status" value="1"/>
</dbReference>
<protein>
    <submittedName>
        <fullName evidence="4">3-oxoacyl-ACP reductase</fullName>
    </submittedName>
</protein>
<dbReference type="EMBL" id="AP027731">
    <property type="protein sequence ID" value="BDZ44443.1"/>
    <property type="molecule type" value="Genomic_DNA"/>
</dbReference>
<dbReference type="PRINTS" id="PR00081">
    <property type="entry name" value="GDHRDH"/>
</dbReference>
<keyword evidence="5" id="KW-1185">Reference proteome</keyword>
<dbReference type="RefSeq" id="WP_286277907.1">
    <property type="nucleotide sequence ID" value="NZ_AP027731.1"/>
</dbReference>
<dbReference type="InterPro" id="IPR036291">
    <property type="entry name" value="NAD(P)-bd_dom_sf"/>
</dbReference>
<dbReference type="PANTHER" id="PTHR42760">
    <property type="entry name" value="SHORT-CHAIN DEHYDROGENASES/REDUCTASES FAMILY MEMBER"/>
    <property type="match status" value="1"/>
</dbReference>
<evidence type="ECO:0000256" key="2">
    <source>
        <dbReference type="ARBA" id="ARBA00023002"/>
    </source>
</evidence>
<comment type="similarity">
    <text evidence="1">Belongs to the short-chain dehydrogenases/reductases (SDR) family.</text>
</comment>
<feature type="region of interest" description="Disordered" evidence="3">
    <location>
        <begin position="266"/>
        <end position="285"/>
    </location>
</feature>
<dbReference type="PRINTS" id="PR00080">
    <property type="entry name" value="SDRFAMILY"/>
</dbReference>
<gene>
    <name evidence="4" type="primary">fabG_1</name>
    <name evidence="4" type="ORF">GCM10025866_03520</name>
</gene>
<sequence>MTAPEIALPGLSGRTIVVTGAARGQGAAEALLLAANGSRIIAADLAAEAPAELVEAAAGLAGSVEYRTLDVADPGGWNRLADELEGEPVHGLVNNAGVAFRARLGEVELDDWNRVLAINLTGAMLGMQAVAPLMARGGSIVNIGSAAAVTPHHTAAYTASKWGLRGLSAVAATEYGSRGIRVNLVNPGYIETPLMASAPAAMTAAQLALTPLERTGQAEEVAAVVAFLLSDAASYVTGAELAVDGGFSSSRGVKYMSDTIAAAARAGDPSPADWDENTFRETVET</sequence>
<evidence type="ECO:0000313" key="5">
    <source>
        <dbReference type="Proteomes" id="UP001321498"/>
    </source>
</evidence>
<accession>A0ABN6XHQ4</accession>
<keyword evidence="2" id="KW-0560">Oxidoreductase</keyword>
<organism evidence="4 5">
    <name type="scientific">Naasia aerilata</name>
    <dbReference type="NCBI Taxonomy" id="1162966"/>
    <lineage>
        <taxon>Bacteria</taxon>
        <taxon>Bacillati</taxon>
        <taxon>Actinomycetota</taxon>
        <taxon>Actinomycetes</taxon>
        <taxon>Micrococcales</taxon>
        <taxon>Microbacteriaceae</taxon>
        <taxon>Naasia</taxon>
    </lineage>
</organism>
<dbReference type="Proteomes" id="UP001321498">
    <property type="component" value="Chromosome"/>
</dbReference>
<dbReference type="CDD" id="cd05233">
    <property type="entry name" value="SDR_c"/>
    <property type="match status" value="1"/>
</dbReference>
<evidence type="ECO:0000256" key="3">
    <source>
        <dbReference type="SAM" id="MobiDB-lite"/>
    </source>
</evidence>
<dbReference type="Gene3D" id="3.40.50.720">
    <property type="entry name" value="NAD(P)-binding Rossmann-like Domain"/>
    <property type="match status" value="1"/>
</dbReference>
<name>A0ABN6XHQ4_9MICO</name>